<evidence type="ECO:0000259" key="4">
    <source>
        <dbReference type="Pfam" id="PF00884"/>
    </source>
</evidence>
<comment type="caution">
    <text evidence="5">The sequence shown here is derived from an EMBL/GenBank/DDBJ whole genome shotgun (WGS) entry which is preliminary data.</text>
</comment>
<dbReference type="EMBL" id="NFLW01000008">
    <property type="protein sequence ID" value="OUQ71878.1"/>
    <property type="molecule type" value="Genomic_DNA"/>
</dbReference>
<sequence>MKNYLVSLALAAGCTASMYAQQTEKPNLVLFIADDCSFYDLGCYGSPDSKTPNIDRFATQGIRLTKTYQAVPMSSPTRHNLYTGVWPVRSGAFPNHTRANEGTLSVVQQLHPQGYKVALVGKSHVAPDSVFPFDLYAPTLQGGDIDFDAIRKFISECKDKHEPYCLLVASRQPHTPWNKGDASQFDADKLTVAPMYVDIPETRRMLTHYLAEINYMDNEFGTLLSILDQQKETDKSVVVYLSEQGNSLPFAKWTCYDAGVHSACIVRWPGVIKPHSESDALVEYVDIVPTFIDIAGGKPIAPVDGKSFKNVLTGKEKTHKQYTFSLQTTRGIYKGSPYYGIRSVSDGRYRYIVNLTPEAKFQNTEVFSPLFKQWETKGETDKHAWEMTHKYQYRPAIELYDVEKDPYCMKNLADDPNYKTKINELDKQLKGWMKYCGDEGQETEMDALNHLASNLQKDITTKEKKNNQSTKGKKKRNKKH</sequence>
<accession>A0A1Y4VR65</accession>
<feature type="compositionally biased region" description="Basic residues" evidence="2">
    <location>
        <begin position="471"/>
        <end position="480"/>
    </location>
</feature>
<feature type="signal peptide" evidence="3">
    <location>
        <begin position="1"/>
        <end position="20"/>
    </location>
</feature>
<gene>
    <name evidence="5" type="ORF">B5E52_06215</name>
</gene>
<comment type="PTM">
    <text evidence="1">The conversion to 3-oxoalanine (also known as C-formylglycine, FGly), of a serine or cysteine residue in prokaryotes and of a cysteine residue in eukaryotes, is critical for catalytic activity.</text>
</comment>
<dbReference type="Proteomes" id="UP000196036">
    <property type="component" value="Unassembled WGS sequence"/>
</dbReference>
<dbReference type="Gene3D" id="3.40.720.10">
    <property type="entry name" value="Alkaline Phosphatase, subunit A"/>
    <property type="match status" value="1"/>
</dbReference>
<dbReference type="RefSeq" id="WP_087317844.1">
    <property type="nucleotide sequence ID" value="NZ_JAHOJA010000021.1"/>
</dbReference>
<evidence type="ECO:0000313" key="5">
    <source>
        <dbReference type="EMBL" id="OUQ71878.1"/>
    </source>
</evidence>
<dbReference type="PANTHER" id="PTHR43751:SF1">
    <property type="entry name" value="SULFATASE ATSG-RELATED"/>
    <property type="match status" value="1"/>
</dbReference>
<dbReference type="SUPFAM" id="SSF53649">
    <property type="entry name" value="Alkaline phosphatase-like"/>
    <property type="match status" value="1"/>
</dbReference>
<feature type="region of interest" description="Disordered" evidence="2">
    <location>
        <begin position="454"/>
        <end position="480"/>
    </location>
</feature>
<organism evidence="5 6">
    <name type="scientific">Bacteroides xylanisolvens</name>
    <dbReference type="NCBI Taxonomy" id="371601"/>
    <lineage>
        <taxon>Bacteria</taxon>
        <taxon>Pseudomonadati</taxon>
        <taxon>Bacteroidota</taxon>
        <taxon>Bacteroidia</taxon>
        <taxon>Bacteroidales</taxon>
        <taxon>Bacteroidaceae</taxon>
        <taxon>Bacteroides</taxon>
    </lineage>
</organism>
<reference evidence="6" key="1">
    <citation type="submission" date="2017-04" db="EMBL/GenBank/DDBJ databases">
        <title>Function of individual gut microbiota members based on whole genome sequencing of pure cultures obtained from chicken caecum.</title>
        <authorList>
            <person name="Medvecky M."/>
            <person name="Cejkova D."/>
            <person name="Polansky O."/>
            <person name="Karasova D."/>
            <person name="Kubasova T."/>
            <person name="Cizek A."/>
            <person name="Rychlik I."/>
        </authorList>
    </citation>
    <scope>NUCLEOTIDE SEQUENCE [LARGE SCALE GENOMIC DNA]</scope>
    <source>
        <strain evidence="6">An109</strain>
    </source>
</reference>
<evidence type="ECO:0000256" key="2">
    <source>
        <dbReference type="SAM" id="MobiDB-lite"/>
    </source>
</evidence>
<dbReference type="InterPro" id="IPR052701">
    <property type="entry name" value="GAG_Ulvan_Degrading_Sulfatases"/>
</dbReference>
<evidence type="ECO:0000256" key="3">
    <source>
        <dbReference type="SAM" id="SignalP"/>
    </source>
</evidence>
<dbReference type="InterPro" id="IPR000917">
    <property type="entry name" value="Sulfatase_N"/>
</dbReference>
<proteinExistence type="predicted"/>
<dbReference type="InterPro" id="IPR017850">
    <property type="entry name" value="Alkaline_phosphatase_core_sf"/>
</dbReference>
<protein>
    <submittedName>
        <fullName evidence="5">Sulfatase atsG</fullName>
    </submittedName>
</protein>
<dbReference type="PANTHER" id="PTHR43751">
    <property type="entry name" value="SULFATASE"/>
    <property type="match status" value="1"/>
</dbReference>
<dbReference type="CDD" id="cd16027">
    <property type="entry name" value="SGSH"/>
    <property type="match status" value="1"/>
</dbReference>
<evidence type="ECO:0000256" key="1">
    <source>
        <dbReference type="PIRSR" id="PIRSR600917-52"/>
    </source>
</evidence>
<name>A0A1Y4VR65_9BACE</name>
<dbReference type="Pfam" id="PF00884">
    <property type="entry name" value="Sulfatase"/>
    <property type="match status" value="1"/>
</dbReference>
<dbReference type="AlphaFoldDB" id="A0A1Y4VR65"/>
<feature type="modified residue" description="3-oxoalanine (Ser)" evidence="1">
    <location>
        <position position="74"/>
    </location>
</feature>
<evidence type="ECO:0000313" key="6">
    <source>
        <dbReference type="Proteomes" id="UP000196036"/>
    </source>
</evidence>
<feature type="domain" description="Sulfatase N-terminal" evidence="4">
    <location>
        <begin position="26"/>
        <end position="296"/>
    </location>
</feature>
<keyword evidence="3" id="KW-0732">Signal</keyword>
<feature type="chain" id="PRO_5012644469" evidence="3">
    <location>
        <begin position="21"/>
        <end position="480"/>
    </location>
</feature>